<keyword evidence="1" id="KW-0479">Metal-binding</keyword>
<organism evidence="2 3">
    <name type="scientific">Batrachochytrium dendrobatidis (strain JEL423)</name>
    <dbReference type="NCBI Taxonomy" id="403673"/>
    <lineage>
        <taxon>Eukaryota</taxon>
        <taxon>Fungi</taxon>
        <taxon>Fungi incertae sedis</taxon>
        <taxon>Chytridiomycota</taxon>
        <taxon>Chytridiomycota incertae sedis</taxon>
        <taxon>Chytridiomycetes</taxon>
        <taxon>Rhizophydiales</taxon>
        <taxon>Rhizophydiales incertae sedis</taxon>
        <taxon>Batrachochytrium</taxon>
    </lineage>
</organism>
<dbReference type="OrthoDB" id="8170117at2759"/>
<dbReference type="STRING" id="403673.A0A177WUD8"/>
<dbReference type="PANTHER" id="PTHR22599">
    <property type="entry name" value="MPS ONE BINDER KINASE ACTIVATOR-LIKE MOB"/>
    <property type="match status" value="1"/>
</dbReference>
<dbReference type="Pfam" id="PF03637">
    <property type="entry name" value="Mob1_phocein"/>
    <property type="match status" value="1"/>
</dbReference>
<reference evidence="2 3" key="1">
    <citation type="submission" date="2006-10" db="EMBL/GenBank/DDBJ databases">
        <title>The Genome Sequence of Batrachochytrium dendrobatidis JEL423.</title>
        <authorList>
            <consortium name="The Broad Institute Genome Sequencing Platform"/>
            <person name="Birren B."/>
            <person name="Lander E."/>
            <person name="Galagan J."/>
            <person name="Cuomo C."/>
            <person name="Devon K."/>
            <person name="Jaffe D."/>
            <person name="Butler J."/>
            <person name="Alvarez P."/>
            <person name="Gnerre S."/>
            <person name="Grabherr M."/>
            <person name="Kleber M."/>
            <person name="Mauceli E."/>
            <person name="Brockman W."/>
            <person name="Young S."/>
            <person name="LaButti K."/>
            <person name="Sykes S."/>
            <person name="DeCaprio D."/>
            <person name="Crawford M."/>
            <person name="Koehrsen M."/>
            <person name="Engels R."/>
            <person name="Montgomery P."/>
            <person name="Pearson M."/>
            <person name="Howarth C."/>
            <person name="Larson L."/>
            <person name="White J."/>
            <person name="O'Leary S."/>
            <person name="Kodira C."/>
            <person name="Zeng Q."/>
            <person name="Yandava C."/>
            <person name="Alvarado L."/>
            <person name="Longcore J."/>
            <person name="James T."/>
        </authorList>
    </citation>
    <scope>NUCLEOTIDE SEQUENCE [LARGE SCALE GENOMIC DNA]</scope>
    <source>
        <strain evidence="2 3">JEL423</strain>
    </source>
</reference>
<feature type="binding site" evidence="1">
    <location>
        <position position="153"/>
    </location>
    <ligand>
        <name>Zn(2+)</name>
        <dbReference type="ChEBI" id="CHEBI:29105"/>
    </ligand>
</feature>
<dbReference type="VEuPathDB" id="FungiDB:BDEG_27048"/>
<proteinExistence type="predicted"/>
<dbReference type="SMART" id="SM01388">
    <property type="entry name" value="Mob1_phocein"/>
    <property type="match status" value="1"/>
</dbReference>
<protein>
    <recommendedName>
        <fullName evidence="4">Mob1/phocein family protein</fullName>
    </recommendedName>
</protein>
<feature type="binding site" evidence="1">
    <location>
        <position position="158"/>
    </location>
    <ligand>
        <name>Zn(2+)</name>
        <dbReference type="ChEBI" id="CHEBI:29105"/>
    </ligand>
</feature>
<dbReference type="EMBL" id="DS022310">
    <property type="protein sequence ID" value="OAJ43717.1"/>
    <property type="molecule type" value="Genomic_DNA"/>
</dbReference>
<dbReference type="Proteomes" id="UP000077115">
    <property type="component" value="Unassembled WGS sequence"/>
</dbReference>
<dbReference type="AlphaFoldDB" id="A0A177WUD8"/>
<dbReference type="InterPro" id="IPR036703">
    <property type="entry name" value="MOB_kinase_act_sf"/>
</dbReference>
<reference evidence="2 3" key="2">
    <citation type="submission" date="2016-05" db="EMBL/GenBank/DDBJ databases">
        <title>Lineage-specific infection strategies underlie the spectrum of fungal disease in amphibians.</title>
        <authorList>
            <person name="Cuomo C.A."/>
            <person name="Farrer R.A."/>
            <person name="James T."/>
            <person name="Longcore J."/>
            <person name="Birren B."/>
        </authorList>
    </citation>
    <scope>NUCLEOTIDE SEQUENCE [LARGE SCALE GENOMIC DNA]</scope>
    <source>
        <strain evidence="2 3">JEL423</strain>
    </source>
</reference>
<keyword evidence="1" id="KW-0862">Zinc</keyword>
<evidence type="ECO:0000313" key="2">
    <source>
        <dbReference type="EMBL" id="OAJ43717.1"/>
    </source>
</evidence>
<dbReference type="InterPro" id="IPR005301">
    <property type="entry name" value="MOB_kinase_act_fam"/>
</dbReference>
<name>A0A177WUD8_BATDL</name>
<sequence>MNFFSGKFGRSKRDGARPLFLCQPFSSASLVNGSFKKISMQPKYVDPNEWLAANTLDFFHYINMFFGSVSDFCTPASCPIMHAGAACEYTWVDSQKRSVKLAAPQYIDYAMAWIQSVLNDESVFPTKADVEFPKDFRATVRLIFKQLFRVMAHIYHAHYDTILHLSSEAHLNTLLAHYICFGRDFDLIDKKDTAPMADYILLLEEMGRI</sequence>
<accession>A0A177WUD8</accession>
<feature type="binding site" evidence="1">
    <location>
        <position position="78"/>
    </location>
    <ligand>
        <name>Zn(2+)</name>
        <dbReference type="ChEBI" id="CHEBI:29105"/>
    </ligand>
</feature>
<evidence type="ECO:0000313" key="3">
    <source>
        <dbReference type="Proteomes" id="UP000077115"/>
    </source>
</evidence>
<dbReference type="Gene3D" id="1.20.140.30">
    <property type="entry name" value="MOB kinase activator"/>
    <property type="match status" value="1"/>
</dbReference>
<evidence type="ECO:0008006" key="4">
    <source>
        <dbReference type="Google" id="ProtNLM"/>
    </source>
</evidence>
<evidence type="ECO:0000256" key="1">
    <source>
        <dbReference type="PIRSR" id="PIRSR605301-1"/>
    </source>
</evidence>
<dbReference type="eggNOG" id="KOG0440">
    <property type="taxonomic scope" value="Eukaryota"/>
</dbReference>
<gene>
    <name evidence="2" type="ORF">BDEG_27048</name>
</gene>
<feature type="binding site" evidence="1">
    <location>
        <position position="73"/>
    </location>
    <ligand>
        <name>Zn(2+)</name>
        <dbReference type="ChEBI" id="CHEBI:29105"/>
    </ligand>
</feature>
<dbReference type="SUPFAM" id="SSF101152">
    <property type="entry name" value="Mob1/phocein"/>
    <property type="match status" value="1"/>
</dbReference>